<keyword evidence="3 6" id="KW-0808">Transferase</keyword>
<keyword evidence="5" id="KW-0460">Magnesium</keyword>
<dbReference type="Proteomes" id="UP000070675">
    <property type="component" value="Unassembled WGS sequence"/>
</dbReference>
<dbReference type="GO" id="GO:0008299">
    <property type="term" value="P:isoprenoid biosynthetic process"/>
    <property type="evidence" value="ECO:0007669"/>
    <property type="project" value="InterPro"/>
</dbReference>
<dbReference type="SFLD" id="SFLDG01017">
    <property type="entry name" value="Polyprenyl_Transferase_Like"/>
    <property type="match status" value="1"/>
</dbReference>
<dbReference type="PATRIC" id="fig|1393034.3.peg.1308"/>
<dbReference type="SFLD" id="SFLDS00005">
    <property type="entry name" value="Isoprenoid_Synthase_Type_I"/>
    <property type="match status" value="1"/>
</dbReference>
<dbReference type="CDD" id="cd00685">
    <property type="entry name" value="Trans_IPPS_HT"/>
    <property type="match status" value="1"/>
</dbReference>
<dbReference type="AlphaFoldDB" id="A0A133XPV9"/>
<evidence type="ECO:0000256" key="5">
    <source>
        <dbReference type="ARBA" id="ARBA00022842"/>
    </source>
</evidence>
<evidence type="ECO:0000256" key="1">
    <source>
        <dbReference type="ARBA" id="ARBA00001946"/>
    </source>
</evidence>
<proteinExistence type="inferred from homology"/>
<dbReference type="InterPro" id="IPR033749">
    <property type="entry name" value="Polyprenyl_synt_CS"/>
</dbReference>
<evidence type="ECO:0000256" key="2">
    <source>
        <dbReference type="ARBA" id="ARBA00006706"/>
    </source>
</evidence>
<comment type="similarity">
    <text evidence="2 6">Belongs to the FPP/GGPP synthase family.</text>
</comment>
<dbReference type="InterPro" id="IPR008949">
    <property type="entry name" value="Isoprenoid_synthase_dom_sf"/>
</dbReference>
<dbReference type="PROSITE" id="PS00723">
    <property type="entry name" value="POLYPRENYL_SYNTHASE_1"/>
    <property type="match status" value="1"/>
</dbReference>
<sequence length="421" mass="45445">MVMKDKVVSDEKTAQVGKKIDGAAVGGAMAGEKFDGVAADSVAAGGGAGNSNNLFVSWLLAQQALIEHAMLEGLPTASQHAPRSTERDLEQFLYDPLRAFIHDGGKRTRPALCLLGSLLPQKNGVANVSASADAGDADQRLVQVLDCACAFEDFQSAALIHDDIADQSEKRRGQPCMYHTQGTGVALNVGDLALISVIQRIVKSATIADDVKLKLIDLIATTEQLTIEGQALDLGWARDGRWDITEEDYLYMARHKTAYYSAAAPLVAGALCAGATQEQCESLQNFGLQAGLAFQLQDDLLNLIGDPNKQGKDWRSDITEAKRTLVVVRALTQFAQTSRTQAKRARLIELLDSNTADPDKLAEAVELLEEAGSIKYVQNYAHQLICQTKAQLTQATDAHGFNQNATDILLAMADFFIERVD</sequence>
<dbReference type="EMBL" id="LSCR01000042">
    <property type="protein sequence ID" value="KXB32974.1"/>
    <property type="molecule type" value="Genomic_DNA"/>
</dbReference>
<dbReference type="Gene3D" id="1.10.600.10">
    <property type="entry name" value="Farnesyl Diphosphate Synthase"/>
    <property type="match status" value="1"/>
</dbReference>
<evidence type="ECO:0000256" key="4">
    <source>
        <dbReference type="ARBA" id="ARBA00022723"/>
    </source>
</evidence>
<evidence type="ECO:0000256" key="3">
    <source>
        <dbReference type="ARBA" id="ARBA00022679"/>
    </source>
</evidence>
<dbReference type="SUPFAM" id="SSF48576">
    <property type="entry name" value="Terpenoid synthases"/>
    <property type="match status" value="1"/>
</dbReference>
<dbReference type="InterPro" id="IPR000092">
    <property type="entry name" value="Polyprenyl_synt"/>
</dbReference>
<organism evidence="7 8">
    <name type="scientific">Atopobium deltae</name>
    <dbReference type="NCBI Taxonomy" id="1393034"/>
    <lineage>
        <taxon>Bacteria</taxon>
        <taxon>Bacillati</taxon>
        <taxon>Actinomycetota</taxon>
        <taxon>Coriobacteriia</taxon>
        <taxon>Coriobacteriales</taxon>
        <taxon>Atopobiaceae</taxon>
        <taxon>Atopobium</taxon>
    </lineage>
</organism>
<evidence type="ECO:0000313" key="7">
    <source>
        <dbReference type="EMBL" id="KXB32974.1"/>
    </source>
</evidence>
<gene>
    <name evidence="7" type="ORF">HMPREF3192_01344</name>
</gene>
<evidence type="ECO:0000256" key="6">
    <source>
        <dbReference type="RuleBase" id="RU004466"/>
    </source>
</evidence>
<dbReference type="GO" id="GO:0004659">
    <property type="term" value="F:prenyltransferase activity"/>
    <property type="evidence" value="ECO:0007669"/>
    <property type="project" value="InterPro"/>
</dbReference>
<keyword evidence="8" id="KW-1185">Reference proteome</keyword>
<keyword evidence="4" id="KW-0479">Metal-binding</keyword>
<comment type="cofactor">
    <cofactor evidence="1">
        <name>Mg(2+)</name>
        <dbReference type="ChEBI" id="CHEBI:18420"/>
    </cofactor>
</comment>
<accession>A0A133XPV9</accession>
<comment type="caution">
    <text evidence="7">The sequence shown here is derived from an EMBL/GenBank/DDBJ whole genome shotgun (WGS) entry which is preliminary data.</text>
</comment>
<dbReference type="PANTHER" id="PTHR12001:SF85">
    <property type="entry name" value="SHORT CHAIN ISOPRENYL DIPHOSPHATE SYNTHASE"/>
    <property type="match status" value="1"/>
</dbReference>
<name>A0A133XPV9_9ACTN</name>
<dbReference type="STRING" id="1393034.HMPREF3192_01344"/>
<dbReference type="PANTHER" id="PTHR12001">
    <property type="entry name" value="GERANYLGERANYL PYROPHOSPHATE SYNTHASE"/>
    <property type="match status" value="1"/>
</dbReference>
<dbReference type="Pfam" id="PF00348">
    <property type="entry name" value="polyprenyl_synt"/>
    <property type="match status" value="1"/>
</dbReference>
<dbReference type="GO" id="GO:0046872">
    <property type="term" value="F:metal ion binding"/>
    <property type="evidence" value="ECO:0007669"/>
    <property type="project" value="UniProtKB-KW"/>
</dbReference>
<protein>
    <submittedName>
        <fullName evidence="7">Polyprenyl synthetase</fullName>
    </submittedName>
</protein>
<reference evidence="8" key="1">
    <citation type="submission" date="2016-01" db="EMBL/GenBank/DDBJ databases">
        <authorList>
            <person name="Mitreva M."/>
            <person name="Pepin K.H."/>
            <person name="Mihindukulasuriya K.A."/>
            <person name="Fulton R."/>
            <person name="Fronick C."/>
            <person name="O'Laughlin M."/>
            <person name="Miner T."/>
            <person name="Herter B."/>
            <person name="Rosa B.A."/>
            <person name="Cordes M."/>
            <person name="Tomlinson C."/>
            <person name="Wollam A."/>
            <person name="Palsikar V.B."/>
            <person name="Mardis E.R."/>
            <person name="Wilson R.K."/>
        </authorList>
    </citation>
    <scope>NUCLEOTIDE SEQUENCE [LARGE SCALE GENOMIC DNA]</scope>
    <source>
        <strain evidence="8">DNF00019</strain>
    </source>
</reference>
<evidence type="ECO:0000313" key="8">
    <source>
        <dbReference type="Proteomes" id="UP000070675"/>
    </source>
</evidence>